<evidence type="ECO:0000256" key="3">
    <source>
        <dbReference type="ARBA" id="ARBA00022801"/>
    </source>
</evidence>
<dbReference type="OrthoDB" id="7130006at2759"/>
<dbReference type="InterPro" id="IPR000639">
    <property type="entry name" value="Epox_hydrolase-like"/>
</dbReference>
<dbReference type="Pfam" id="PF06441">
    <property type="entry name" value="EHN"/>
    <property type="match status" value="1"/>
</dbReference>
<keyword evidence="4" id="KW-0472">Membrane</keyword>
<dbReference type="PRINTS" id="PR00412">
    <property type="entry name" value="EPOXHYDRLASE"/>
</dbReference>
<evidence type="ECO:0000256" key="2">
    <source>
        <dbReference type="ARBA" id="ARBA00022797"/>
    </source>
</evidence>
<proteinExistence type="inferred from homology"/>
<dbReference type="EMBL" id="JAIZAY010000022">
    <property type="protein sequence ID" value="KAJ8020965.1"/>
    <property type="molecule type" value="Genomic_DNA"/>
</dbReference>
<dbReference type="SUPFAM" id="SSF53474">
    <property type="entry name" value="alpha/beta-Hydrolases"/>
    <property type="match status" value="2"/>
</dbReference>
<comment type="caution">
    <text evidence="6">The sequence shown here is derived from an EMBL/GenBank/DDBJ whole genome shotgun (WGS) entry which is preliminary data.</text>
</comment>
<dbReference type="InterPro" id="IPR010497">
    <property type="entry name" value="Epoxide_hydro_N"/>
</dbReference>
<evidence type="ECO:0000313" key="7">
    <source>
        <dbReference type="Proteomes" id="UP001152320"/>
    </source>
</evidence>
<feature type="domain" description="Epoxide hydrolase N-terminal" evidence="5">
    <location>
        <begin position="52"/>
        <end position="160"/>
    </location>
</feature>
<dbReference type="Gene3D" id="3.40.50.1820">
    <property type="entry name" value="alpha/beta hydrolase"/>
    <property type="match status" value="2"/>
</dbReference>
<keyword evidence="4" id="KW-1133">Transmembrane helix</keyword>
<evidence type="ECO:0000256" key="4">
    <source>
        <dbReference type="SAM" id="Phobius"/>
    </source>
</evidence>
<dbReference type="Proteomes" id="UP001152320">
    <property type="component" value="Chromosome 22"/>
</dbReference>
<gene>
    <name evidence="6" type="ORF">HOLleu_40706</name>
</gene>
<comment type="similarity">
    <text evidence="1">Belongs to the peptidase S33 family.</text>
</comment>
<evidence type="ECO:0000313" key="6">
    <source>
        <dbReference type="EMBL" id="KAJ8020965.1"/>
    </source>
</evidence>
<organism evidence="6 7">
    <name type="scientific">Holothuria leucospilota</name>
    <name type="common">Black long sea cucumber</name>
    <name type="synonym">Mertensiothuria leucospilota</name>
    <dbReference type="NCBI Taxonomy" id="206669"/>
    <lineage>
        <taxon>Eukaryota</taxon>
        <taxon>Metazoa</taxon>
        <taxon>Echinodermata</taxon>
        <taxon>Eleutherozoa</taxon>
        <taxon>Echinozoa</taxon>
        <taxon>Holothuroidea</taxon>
        <taxon>Aspidochirotacea</taxon>
        <taxon>Aspidochirotida</taxon>
        <taxon>Holothuriidae</taxon>
        <taxon>Holothuria</taxon>
    </lineage>
</organism>
<name>A0A9Q0YEK8_HOLLE</name>
<keyword evidence="7" id="KW-1185">Reference proteome</keyword>
<dbReference type="AlphaFoldDB" id="A0A9Q0YEK8"/>
<feature type="transmembrane region" description="Helical" evidence="4">
    <location>
        <begin position="7"/>
        <end position="24"/>
    </location>
</feature>
<evidence type="ECO:0000259" key="5">
    <source>
        <dbReference type="Pfam" id="PF06441"/>
    </source>
</evidence>
<keyword evidence="4" id="KW-0812">Transmembrane</keyword>
<evidence type="ECO:0000256" key="1">
    <source>
        <dbReference type="ARBA" id="ARBA00010088"/>
    </source>
</evidence>
<dbReference type="PANTHER" id="PTHR21661">
    <property type="entry name" value="EPOXIDE HYDROLASE 1-RELATED"/>
    <property type="match status" value="1"/>
</dbReference>
<dbReference type="PANTHER" id="PTHR21661:SF35">
    <property type="entry name" value="EPOXIDE HYDROLASE"/>
    <property type="match status" value="1"/>
</dbReference>
<protein>
    <submittedName>
        <fullName evidence="6">Epoxide hydrolase 1</fullName>
    </submittedName>
</protein>
<sequence>MGWKLQLFVVSIAIVGGLYLAGFFSSEPPNLDPGEGWWAKEDKGTVKVDTSIKDFKIVFPQKDQDDLKRRLENTRYFESLEGTNWEYGIRADEMKKIVNYWLTNYSWPKQDKVFNQYKHYKTNIEGLDIHFVHVKPNLKPGQKAKPILMVHGWPGSFYEFYKIIPMLTDPTSHGGTEDDIFEVICPSLPGYGFSEAAHKPGLNPKDIARMFNTLMHERLGFDSYYVQGGDWGGMVVQLMALFFPQYVRGHHTNMANVQPPLLPLRLLVGSFFPSLVMTEERDQEKFFPVKDRIIVMLRETGYAHIQGTKPDTVGHGLTDSPVGLAAYILEKFSICTNPSFIESPDGQLTKKYELDDLLNNVMVYWISGSITSSMRLYKEVAKNFHELLSYTSVPVSVPTGYASLPHEIVCTPEPWLSYLYKNVIGERARRKLGRNIYCFGYVRGHHNNFLNIQPPFLPVRLLVGSFFPSFVSKNEADQKKMFPVKDSFITMLREMGYMHIQATKPDTVGHGLTDSPVGLAAYILEKFSFWTNPSFIESPDGQLTKKYELDDLLNNVMVYWISGSITSSMRLYKEVFANYHEMSSYSSAPISVPTGYASLPHELACTPEPWMSYVYKNVISYTAFPDGGHFAAFEEPKMMAEDIRKFAAGVEDFLQKSVEK</sequence>
<keyword evidence="2" id="KW-0058">Aromatic hydrocarbons catabolism</keyword>
<keyword evidence="3 6" id="KW-0378">Hydrolase</keyword>
<dbReference type="InterPro" id="IPR029058">
    <property type="entry name" value="AB_hydrolase_fold"/>
</dbReference>
<dbReference type="GO" id="GO:0004301">
    <property type="term" value="F:epoxide hydrolase activity"/>
    <property type="evidence" value="ECO:0007669"/>
    <property type="project" value="TreeGrafter"/>
</dbReference>
<reference evidence="6" key="1">
    <citation type="submission" date="2021-10" db="EMBL/GenBank/DDBJ databases">
        <title>Tropical sea cucumber genome reveals ecological adaptation and Cuvierian tubules defense mechanism.</title>
        <authorList>
            <person name="Chen T."/>
        </authorList>
    </citation>
    <scope>NUCLEOTIDE SEQUENCE</scope>
    <source>
        <strain evidence="6">Nanhai2018</strain>
        <tissue evidence="6">Muscle</tissue>
    </source>
</reference>
<accession>A0A9Q0YEK8</accession>
<dbReference type="GO" id="GO:0097176">
    <property type="term" value="P:epoxide metabolic process"/>
    <property type="evidence" value="ECO:0007669"/>
    <property type="project" value="TreeGrafter"/>
</dbReference>